<dbReference type="AlphaFoldDB" id="A0A165PD82"/>
<keyword evidence="2" id="KW-0378">Hydrolase</keyword>
<evidence type="ECO:0000259" key="3">
    <source>
        <dbReference type="Pfam" id="PF00561"/>
    </source>
</evidence>
<dbReference type="InterPro" id="IPR005945">
    <property type="entry name" value="Pro_imino_pep"/>
</dbReference>
<dbReference type="SUPFAM" id="SSF53474">
    <property type="entry name" value="alpha/beta-Hydrolases"/>
    <property type="match status" value="1"/>
</dbReference>
<evidence type="ECO:0000256" key="2">
    <source>
        <dbReference type="ARBA" id="ARBA00022801"/>
    </source>
</evidence>
<dbReference type="PANTHER" id="PTHR43798:SF31">
    <property type="entry name" value="AB HYDROLASE SUPERFAMILY PROTEIN YCLE"/>
    <property type="match status" value="1"/>
</dbReference>
<keyword evidence="5" id="KW-1185">Reference proteome</keyword>
<sequence length="270" mass="30605">MSHHYMLPHARLQMLYGMPVVFYDQIGIGRSTHLRDKPAEFWTMDLFMDELDNLLVHLGIQANFDLLGNSWGAMFAGHYAAVRHPAGMKHVVIANGGTSMALWETGMKQLLKRLPRDVREAIERGESEERRDTEDYKAAMKVFQMKHICKVDPWPQALVTSFAATDEDPTVYGTMIGPSEFNVSGTLRTWSIVDEVQNITASTLLINAYDDTAQDIGLMPFFLKVKQVKWVQLAHSSHLPAFEEPERYLEIIGRFLTDSDIVAGHVPSRL</sequence>
<gene>
    <name evidence="4" type="ORF">DAEQUDRAFT_728335</name>
</gene>
<dbReference type="InterPro" id="IPR000073">
    <property type="entry name" value="AB_hydrolase_1"/>
</dbReference>
<organism evidence="4 5">
    <name type="scientific">Daedalea quercina L-15889</name>
    <dbReference type="NCBI Taxonomy" id="1314783"/>
    <lineage>
        <taxon>Eukaryota</taxon>
        <taxon>Fungi</taxon>
        <taxon>Dikarya</taxon>
        <taxon>Basidiomycota</taxon>
        <taxon>Agaricomycotina</taxon>
        <taxon>Agaricomycetes</taxon>
        <taxon>Polyporales</taxon>
        <taxon>Fomitopsis</taxon>
    </lineage>
</organism>
<feature type="domain" description="AB hydrolase-1" evidence="3">
    <location>
        <begin position="13"/>
        <end position="245"/>
    </location>
</feature>
<accession>A0A165PD82</accession>
<dbReference type="PRINTS" id="PR00793">
    <property type="entry name" value="PROAMNOPTASE"/>
</dbReference>
<dbReference type="Pfam" id="PF00561">
    <property type="entry name" value="Abhydrolase_1"/>
    <property type="match status" value="1"/>
</dbReference>
<dbReference type="InterPro" id="IPR050266">
    <property type="entry name" value="AB_hydrolase_sf"/>
</dbReference>
<evidence type="ECO:0000313" key="4">
    <source>
        <dbReference type="EMBL" id="KZT68064.1"/>
    </source>
</evidence>
<proteinExistence type="inferred from homology"/>
<dbReference type="InterPro" id="IPR002410">
    <property type="entry name" value="Peptidase_S33"/>
</dbReference>
<protein>
    <submittedName>
        <fullName evidence="4">Proline-specific peptidase</fullName>
    </submittedName>
</protein>
<dbReference type="GO" id="GO:0006508">
    <property type="term" value="P:proteolysis"/>
    <property type="evidence" value="ECO:0007669"/>
    <property type="project" value="InterPro"/>
</dbReference>
<dbReference type="OrthoDB" id="190201at2759"/>
<dbReference type="GO" id="GO:0008233">
    <property type="term" value="F:peptidase activity"/>
    <property type="evidence" value="ECO:0007669"/>
    <property type="project" value="InterPro"/>
</dbReference>
<comment type="similarity">
    <text evidence="1">Belongs to the peptidase S33 family.</text>
</comment>
<evidence type="ECO:0000256" key="1">
    <source>
        <dbReference type="ARBA" id="ARBA00010088"/>
    </source>
</evidence>
<dbReference type="InterPro" id="IPR029058">
    <property type="entry name" value="AB_hydrolase_fold"/>
</dbReference>
<dbReference type="PANTHER" id="PTHR43798">
    <property type="entry name" value="MONOACYLGLYCEROL LIPASE"/>
    <property type="match status" value="1"/>
</dbReference>
<evidence type="ECO:0000313" key="5">
    <source>
        <dbReference type="Proteomes" id="UP000076727"/>
    </source>
</evidence>
<reference evidence="4 5" key="1">
    <citation type="journal article" date="2016" name="Mol. Biol. Evol.">
        <title>Comparative Genomics of Early-Diverging Mushroom-Forming Fungi Provides Insights into the Origins of Lignocellulose Decay Capabilities.</title>
        <authorList>
            <person name="Nagy L.G."/>
            <person name="Riley R."/>
            <person name="Tritt A."/>
            <person name="Adam C."/>
            <person name="Daum C."/>
            <person name="Floudas D."/>
            <person name="Sun H."/>
            <person name="Yadav J.S."/>
            <person name="Pangilinan J."/>
            <person name="Larsson K.H."/>
            <person name="Matsuura K."/>
            <person name="Barry K."/>
            <person name="Labutti K."/>
            <person name="Kuo R."/>
            <person name="Ohm R.A."/>
            <person name="Bhattacharya S.S."/>
            <person name="Shirouzu T."/>
            <person name="Yoshinaga Y."/>
            <person name="Martin F.M."/>
            <person name="Grigoriev I.V."/>
            <person name="Hibbett D.S."/>
        </authorList>
    </citation>
    <scope>NUCLEOTIDE SEQUENCE [LARGE SCALE GENOMIC DNA]</scope>
    <source>
        <strain evidence="4 5">L-15889</strain>
    </source>
</reference>
<dbReference type="NCBIfam" id="TIGR01250">
    <property type="entry name" value="pro_imino_pep_2"/>
    <property type="match status" value="1"/>
</dbReference>
<name>A0A165PD82_9APHY</name>
<dbReference type="GO" id="GO:0016020">
    <property type="term" value="C:membrane"/>
    <property type="evidence" value="ECO:0007669"/>
    <property type="project" value="TreeGrafter"/>
</dbReference>
<dbReference type="Proteomes" id="UP000076727">
    <property type="component" value="Unassembled WGS sequence"/>
</dbReference>
<dbReference type="EMBL" id="KV429070">
    <property type="protein sequence ID" value="KZT68064.1"/>
    <property type="molecule type" value="Genomic_DNA"/>
</dbReference>
<dbReference type="Gene3D" id="3.40.50.1820">
    <property type="entry name" value="alpha/beta hydrolase"/>
    <property type="match status" value="1"/>
</dbReference>
<dbReference type="PIRSF" id="PIRSF005539">
    <property type="entry name" value="Pept_S33_TRI_F1"/>
    <property type="match status" value="1"/>
</dbReference>